<dbReference type="Proteomes" id="UP000193900">
    <property type="component" value="Unassembled WGS sequence"/>
</dbReference>
<dbReference type="SUPFAM" id="SSF55961">
    <property type="entry name" value="Bet v1-like"/>
    <property type="match status" value="1"/>
</dbReference>
<dbReference type="InterPro" id="IPR023393">
    <property type="entry name" value="START-like_dom_sf"/>
</dbReference>
<evidence type="ECO:0000313" key="4">
    <source>
        <dbReference type="Proteomes" id="UP000193900"/>
    </source>
</evidence>
<evidence type="ECO:0000259" key="2">
    <source>
        <dbReference type="Pfam" id="PF08327"/>
    </source>
</evidence>
<dbReference type="EMBL" id="FWFZ01000015">
    <property type="protein sequence ID" value="SLN61882.1"/>
    <property type="molecule type" value="Genomic_DNA"/>
</dbReference>
<dbReference type="Gene3D" id="3.30.530.20">
    <property type="match status" value="1"/>
</dbReference>
<comment type="similarity">
    <text evidence="1">Belongs to the AHA1 family.</text>
</comment>
<sequence>MADYETLTLDRAIRCAPDRLFHVITDRDLRQRWSGPDDESVVIIDHYDCRPGGREETRCGPKEAPEFNTTSLFHVVTPEFISLTETLAVGGETMSIALCGHEISASATGSALRVTLQITSLVGAELYDDYRGGWSGALDKLATLAADPDRV</sequence>
<keyword evidence="4" id="KW-1185">Reference proteome</keyword>
<protein>
    <recommendedName>
        <fullName evidence="2">Activator of Hsp90 ATPase homologue 1/2-like C-terminal domain-containing protein</fullName>
    </recommendedName>
</protein>
<proteinExistence type="inferred from homology"/>
<dbReference type="RefSeq" id="WP_085879704.1">
    <property type="nucleotide sequence ID" value="NZ_FWFZ01000015.1"/>
</dbReference>
<evidence type="ECO:0000256" key="1">
    <source>
        <dbReference type="ARBA" id="ARBA00006817"/>
    </source>
</evidence>
<gene>
    <name evidence="3" type="ORF">ROA7023_02892</name>
</gene>
<dbReference type="Pfam" id="PF08327">
    <property type="entry name" value="AHSA1"/>
    <property type="match status" value="1"/>
</dbReference>
<feature type="domain" description="Activator of Hsp90 ATPase homologue 1/2-like C-terminal" evidence="2">
    <location>
        <begin position="15"/>
        <end position="145"/>
    </location>
</feature>
<dbReference type="AlphaFoldDB" id="A0A1Y5TEB3"/>
<organism evidence="3 4">
    <name type="scientific">Roseisalinus antarcticus</name>
    <dbReference type="NCBI Taxonomy" id="254357"/>
    <lineage>
        <taxon>Bacteria</taxon>
        <taxon>Pseudomonadati</taxon>
        <taxon>Pseudomonadota</taxon>
        <taxon>Alphaproteobacteria</taxon>
        <taxon>Rhodobacterales</taxon>
        <taxon>Roseobacteraceae</taxon>
        <taxon>Roseisalinus</taxon>
    </lineage>
</organism>
<reference evidence="3 4" key="1">
    <citation type="submission" date="2017-03" db="EMBL/GenBank/DDBJ databases">
        <authorList>
            <person name="Afonso C.L."/>
            <person name="Miller P.J."/>
            <person name="Scott M.A."/>
            <person name="Spackman E."/>
            <person name="Goraichik I."/>
            <person name="Dimitrov K.M."/>
            <person name="Suarez D.L."/>
            <person name="Swayne D.E."/>
        </authorList>
    </citation>
    <scope>NUCLEOTIDE SEQUENCE [LARGE SCALE GENOMIC DNA]</scope>
    <source>
        <strain evidence="3 4">CECT 7023</strain>
    </source>
</reference>
<evidence type="ECO:0000313" key="3">
    <source>
        <dbReference type="EMBL" id="SLN61882.1"/>
    </source>
</evidence>
<dbReference type="InterPro" id="IPR013538">
    <property type="entry name" value="ASHA1/2-like_C"/>
</dbReference>
<accession>A0A1Y5TEB3</accession>
<name>A0A1Y5TEB3_9RHOB</name>
<dbReference type="OrthoDB" id="9805228at2"/>